<reference evidence="1 2" key="1">
    <citation type="submission" date="2024-03" db="EMBL/GenBank/DDBJ databases">
        <title>Novel species of the genus Variovorax.</title>
        <authorList>
            <person name="Liu Q."/>
            <person name="Xin Y.-H."/>
        </authorList>
    </citation>
    <scope>NUCLEOTIDE SEQUENCE [LARGE SCALE GENOMIC DNA]</scope>
    <source>
        <strain evidence="1 2">KACC 18501</strain>
    </source>
</reference>
<gene>
    <name evidence="1" type="ORF">WKW80_32730</name>
</gene>
<evidence type="ECO:0000313" key="2">
    <source>
        <dbReference type="Proteomes" id="UP001363010"/>
    </source>
</evidence>
<dbReference type="EMBL" id="JBBKZV010000039">
    <property type="protein sequence ID" value="MEJ8826721.1"/>
    <property type="molecule type" value="Genomic_DNA"/>
</dbReference>
<protein>
    <submittedName>
        <fullName evidence="1">Uncharacterized protein</fullName>
    </submittedName>
</protein>
<sequence>MSPIHIEAASASTVLPTLLPTLMTLDQAAFNRERQGGRTAPSAYNWKEIDVYAVLAEGAYR</sequence>
<evidence type="ECO:0000313" key="1">
    <source>
        <dbReference type="EMBL" id="MEJ8826721.1"/>
    </source>
</evidence>
<proteinExistence type="predicted"/>
<accession>A0ABU8W9K2</accession>
<organism evidence="1 2">
    <name type="scientific">Variovorax humicola</name>
    <dbReference type="NCBI Taxonomy" id="1769758"/>
    <lineage>
        <taxon>Bacteria</taxon>
        <taxon>Pseudomonadati</taxon>
        <taxon>Pseudomonadota</taxon>
        <taxon>Betaproteobacteria</taxon>
        <taxon>Burkholderiales</taxon>
        <taxon>Comamonadaceae</taxon>
        <taxon>Variovorax</taxon>
    </lineage>
</organism>
<dbReference type="RefSeq" id="WP_340367754.1">
    <property type="nucleotide sequence ID" value="NZ_JBBKZV010000039.1"/>
</dbReference>
<keyword evidence="2" id="KW-1185">Reference proteome</keyword>
<dbReference type="Gene3D" id="3.40.109.10">
    <property type="entry name" value="NADH Oxidase"/>
    <property type="match status" value="1"/>
</dbReference>
<dbReference type="InterPro" id="IPR000415">
    <property type="entry name" value="Nitroreductase-like"/>
</dbReference>
<name>A0ABU8W9K2_9BURK</name>
<dbReference type="Proteomes" id="UP001363010">
    <property type="component" value="Unassembled WGS sequence"/>
</dbReference>
<comment type="caution">
    <text evidence="1">The sequence shown here is derived from an EMBL/GenBank/DDBJ whole genome shotgun (WGS) entry which is preliminary data.</text>
</comment>